<dbReference type="AlphaFoldDB" id="A0A1I5RNN1"/>
<keyword evidence="2" id="KW-0472">Membrane</keyword>
<dbReference type="EMBL" id="FOXP01000004">
    <property type="protein sequence ID" value="SFP60154.1"/>
    <property type="molecule type" value="Genomic_DNA"/>
</dbReference>
<dbReference type="Proteomes" id="UP000199586">
    <property type="component" value="Unassembled WGS sequence"/>
</dbReference>
<evidence type="ECO:0000256" key="2">
    <source>
        <dbReference type="SAM" id="Phobius"/>
    </source>
</evidence>
<dbReference type="InterPro" id="IPR036909">
    <property type="entry name" value="Cyt_c-like_dom_sf"/>
</dbReference>
<dbReference type="Pfam" id="PF09098">
    <property type="entry name" value="Dehyd-heme_bind"/>
    <property type="match status" value="1"/>
</dbReference>
<protein>
    <submittedName>
        <fullName evidence="4">Quinohemoprotein amine dehydrogenase A, alpha subunit, haem binding</fullName>
    </submittedName>
</protein>
<proteinExistence type="predicted"/>
<keyword evidence="2" id="KW-1133">Transmembrane helix</keyword>
<dbReference type="InterPro" id="IPR015182">
    <property type="entry name" value="QH-AmDH_asu_heme-bd_dom"/>
</dbReference>
<feature type="region of interest" description="Disordered" evidence="1">
    <location>
        <begin position="134"/>
        <end position="156"/>
    </location>
</feature>
<evidence type="ECO:0000313" key="5">
    <source>
        <dbReference type="Proteomes" id="UP000199586"/>
    </source>
</evidence>
<dbReference type="SUPFAM" id="SSF46626">
    <property type="entry name" value="Cytochrome c"/>
    <property type="match status" value="1"/>
</dbReference>
<feature type="domain" description="Quinohemoprotein amine dehydrogenase alpha subunit haem binding" evidence="3">
    <location>
        <begin position="76"/>
        <end position="134"/>
    </location>
</feature>
<feature type="transmembrane region" description="Helical" evidence="2">
    <location>
        <begin position="6"/>
        <end position="26"/>
    </location>
</feature>
<dbReference type="STRING" id="634430.SAMN04488241_10413"/>
<keyword evidence="5" id="KW-1185">Reference proteome</keyword>
<dbReference type="OrthoDB" id="9789237at2"/>
<reference evidence="4 5" key="1">
    <citation type="submission" date="2016-10" db="EMBL/GenBank/DDBJ databases">
        <authorList>
            <person name="de Groot N.N."/>
        </authorList>
    </citation>
    <scope>NUCLEOTIDE SEQUENCE [LARGE SCALE GENOMIC DNA]</scope>
    <source>
        <strain evidence="4 5">CGMCC 1.9113</strain>
    </source>
</reference>
<dbReference type="GO" id="GO:0020037">
    <property type="term" value="F:heme binding"/>
    <property type="evidence" value="ECO:0007669"/>
    <property type="project" value="InterPro"/>
</dbReference>
<evidence type="ECO:0000259" key="3">
    <source>
        <dbReference type="Pfam" id="PF09098"/>
    </source>
</evidence>
<gene>
    <name evidence="4" type="ORF">SAMN04488241_10413</name>
</gene>
<dbReference type="GO" id="GO:0009055">
    <property type="term" value="F:electron transfer activity"/>
    <property type="evidence" value="ECO:0007669"/>
    <property type="project" value="InterPro"/>
</dbReference>
<keyword evidence="2" id="KW-0812">Transmembrane</keyword>
<evidence type="ECO:0000256" key="1">
    <source>
        <dbReference type="SAM" id="MobiDB-lite"/>
    </source>
</evidence>
<dbReference type="RefSeq" id="WP_093332461.1">
    <property type="nucleotide sequence ID" value="NZ_FOXP01000004.1"/>
</dbReference>
<evidence type="ECO:0000313" key="4">
    <source>
        <dbReference type="EMBL" id="SFP60154.1"/>
    </source>
</evidence>
<dbReference type="Gene3D" id="1.10.760.10">
    <property type="entry name" value="Cytochrome c-like domain"/>
    <property type="match status" value="1"/>
</dbReference>
<organism evidence="4 5">
    <name type="scientific">Sphingomonas rubra</name>
    <dbReference type="NCBI Taxonomy" id="634430"/>
    <lineage>
        <taxon>Bacteria</taxon>
        <taxon>Pseudomonadati</taxon>
        <taxon>Pseudomonadota</taxon>
        <taxon>Alphaproteobacteria</taxon>
        <taxon>Sphingomonadales</taxon>
        <taxon>Sphingomonadaceae</taxon>
        <taxon>Sphingomonas</taxon>
    </lineage>
</organism>
<accession>A0A1I5RNN1</accession>
<sequence length="156" mass="15868">MRAPSTGLLAGGVIALTAIVLVLVGAPHDRPSPPPRAPSATGVPASSVGARGVRLTSTAIELPADEAIFPEGPRSDLVNANCTACHSASMALDQPRLSAEQWRATVTKMREVYKAPVRAADVDAIVQYLVGMPGQSGGAPSGSAQDPAPNVPPSRS</sequence>
<name>A0A1I5RNN1_9SPHN</name>